<keyword evidence="22" id="KW-1185">Reference proteome</keyword>
<keyword evidence="5 13" id="KW-0597">Phosphoprotein</keyword>
<protein>
    <recommendedName>
        <fullName evidence="3">histidine kinase</fullName>
        <ecNumber evidence="3">2.7.13.3</ecNumber>
    </recommendedName>
</protein>
<dbReference type="CDD" id="cd00130">
    <property type="entry name" value="PAS"/>
    <property type="match status" value="2"/>
</dbReference>
<dbReference type="SMART" id="SM00387">
    <property type="entry name" value="HATPase_c"/>
    <property type="match status" value="1"/>
</dbReference>
<evidence type="ECO:0000313" key="22">
    <source>
        <dbReference type="Proteomes" id="UP001595791"/>
    </source>
</evidence>
<dbReference type="InterPro" id="IPR013655">
    <property type="entry name" value="PAS_fold_3"/>
</dbReference>
<feature type="modified residue" description="4-aspartylphosphate" evidence="13">
    <location>
        <position position="1244"/>
    </location>
</feature>
<dbReference type="PANTHER" id="PTHR45339:SF1">
    <property type="entry name" value="HYBRID SIGNAL TRANSDUCTION HISTIDINE KINASE J"/>
    <property type="match status" value="1"/>
</dbReference>
<evidence type="ECO:0000256" key="9">
    <source>
        <dbReference type="ARBA" id="ARBA00022989"/>
    </source>
</evidence>
<evidence type="ECO:0000256" key="13">
    <source>
        <dbReference type="PROSITE-ProRule" id="PRU00169"/>
    </source>
</evidence>
<dbReference type="InterPro" id="IPR003661">
    <property type="entry name" value="HisK_dim/P_dom"/>
</dbReference>
<accession>A0ABV8MLQ9</accession>
<keyword evidence="4" id="KW-1003">Cell membrane</keyword>
<dbReference type="Gene3D" id="1.20.120.160">
    <property type="entry name" value="HPT domain"/>
    <property type="match status" value="1"/>
</dbReference>
<dbReference type="SMART" id="SM00086">
    <property type="entry name" value="PAC"/>
    <property type="match status" value="2"/>
</dbReference>
<keyword evidence="6 15" id="KW-0812">Transmembrane</keyword>
<dbReference type="NCBIfam" id="TIGR00229">
    <property type="entry name" value="sensory_box"/>
    <property type="match status" value="1"/>
</dbReference>
<evidence type="ECO:0000256" key="1">
    <source>
        <dbReference type="ARBA" id="ARBA00000085"/>
    </source>
</evidence>
<dbReference type="Pfam" id="PF02518">
    <property type="entry name" value="HATPase_c"/>
    <property type="match status" value="1"/>
</dbReference>
<evidence type="ECO:0000256" key="6">
    <source>
        <dbReference type="ARBA" id="ARBA00022692"/>
    </source>
</evidence>
<dbReference type="SUPFAM" id="SSF47384">
    <property type="entry name" value="Homodimeric domain of signal transducing histidine kinase"/>
    <property type="match status" value="1"/>
</dbReference>
<evidence type="ECO:0000259" key="16">
    <source>
        <dbReference type="PROSITE" id="PS50109"/>
    </source>
</evidence>
<dbReference type="Pfam" id="PF00989">
    <property type="entry name" value="PAS"/>
    <property type="match status" value="1"/>
</dbReference>
<reference evidence="22" key="1">
    <citation type="journal article" date="2019" name="Int. J. Syst. Evol. Microbiol.">
        <title>The Global Catalogue of Microorganisms (GCM) 10K type strain sequencing project: providing services to taxonomists for standard genome sequencing and annotation.</title>
        <authorList>
            <consortium name="The Broad Institute Genomics Platform"/>
            <consortium name="The Broad Institute Genome Sequencing Center for Infectious Disease"/>
            <person name="Wu L."/>
            <person name="Ma J."/>
        </authorList>
    </citation>
    <scope>NUCLEOTIDE SEQUENCE [LARGE SCALE GENOMIC DNA]</scope>
    <source>
        <strain evidence="22">LMG 29894</strain>
    </source>
</reference>
<dbReference type="SUPFAM" id="SSF55785">
    <property type="entry name" value="PYP-like sensor domain (PAS domain)"/>
    <property type="match status" value="3"/>
</dbReference>
<dbReference type="PROSITE" id="PS50109">
    <property type="entry name" value="HIS_KIN"/>
    <property type="match status" value="1"/>
</dbReference>
<feature type="coiled-coil region" evidence="14">
    <location>
        <begin position="514"/>
        <end position="541"/>
    </location>
</feature>
<dbReference type="CDD" id="cd00082">
    <property type="entry name" value="HisKA"/>
    <property type="match status" value="1"/>
</dbReference>
<name>A0ABV8MLQ9_9NEIS</name>
<dbReference type="InterPro" id="IPR036890">
    <property type="entry name" value="HATPase_C_sf"/>
</dbReference>
<dbReference type="Proteomes" id="UP001595791">
    <property type="component" value="Unassembled WGS sequence"/>
</dbReference>
<evidence type="ECO:0000259" key="19">
    <source>
        <dbReference type="PROSITE" id="PS50113"/>
    </source>
</evidence>
<evidence type="ECO:0000313" key="21">
    <source>
        <dbReference type="EMBL" id="MFC4158018.1"/>
    </source>
</evidence>
<feature type="domain" description="Response regulatory" evidence="17">
    <location>
        <begin position="1048"/>
        <end position="1169"/>
    </location>
</feature>
<keyword evidence="14" id="KW-0175">Coiled coil</keyword>
<dbReference type="Pfam" id="PF00072">
    <property type="entry name" value="Response_reg"/>
    <property type="match status" value="2"/>
</dbReference>
<keyword evidence="10" id="KW-0902">Two-component regulatory system</keyword>
<dbReference type="SMART" id="SM00448">
    <property type="entry name" value="REC"/>
    <property type="match status" value="2"/>
</dbReference>
<proteinExistence type="predicted"/>
<dbReference type="Gene3D" id="3.30.565.10">
    <property type="entry name" value="Histidine kinase-like ATPase, C-terminal domain"/>
    <property type="match status" value="1"/>
</dbReference>
<dbReference type="PROSITE" id="PS50113">
    <property type="entry name" value="PAC"/>
    <property type="match status" value="2"/>
</dbReference>
<dbReference type="InterPro" id="IPR000700">
    <property type="entry name" value="PAS-assoc_C"/>
</dbReference>
<dbReference type="InterPro" id="IPR005467">
    <property type="entry name" value="His_kinase_dom"/>
</dbReference>
<dbReference type="RefSeq" id="WP_378160256.1">
    <property type="nucleotide sequence ID" value="NZ_JBHSBU010000001.1"/>
</dbReference>
<evidence type="ECO:0000256" key="14">
    <source>
        <dbReference type="SAM" id="Coils"/>
    </source>
</evidence>
<dbReference type="InterPro" id="IPR036097">
    <property type="entry name" value="HisK_dim/P_sf"/>
</dbReference>
<sequence>MVHPKVDKLFHAKATELRRSASIQRLTLIAVVILLLSLQGAFLWQEHASQKHEVVQRLTVQFHLRKDGLDQAVQSVVQYIDRARYWSQHYLDNYDATLRPQGLFVYTTTYDDFYETVVSPLQSQHPVASVHTLFDPDRARSEERMLFDLAINLVNFQDVVHLGSPELVGSYFASHDARVHSYLPFLSAREILGRGQNVRMSDMLQTLYQPLAAARDNRSAQGVSWTSPHHDPVTGRTVISAFVPVKQVERELGFVATDLYLETFAAWLDQSQHAGGRFYLVSGNGELIGVTTARQSDRVQQVDQVLPEPLRGRWREETNAMLPQDNRLFQVERLENAPWMLLYEIDQDEIDQLLTAVGRHGGLLWGLTAAMMLLASFLVDWRLIRPGLAAKLAALTDQQALAEREAKLNAIMEAAPEGIISVEAQGHLAYWNPGAEHLFGWSAAQVIGRPIQSLIPAFPIDRCNGPPPQGGSYVTEAEIFHADGRRLPVEIELVGYRQDGDWYLIAFVRDIGERKKAEQRIREARDAAEEARRQLLDLSNALPLAVFQLLLAPNQRRQYLFVGEKVKDLLGVSAAELMADPNLRWRNVIDGDREAAQQQVAEALARRSSAEFYHRVRIHGSERWIYTHSSVVEQEDGGCIWNGFWMDVTDERRRAEALSNAELALRNITNNVPVVVFQWHMQSSGDIKLTFVTDRLTEVLGITPAEAIENVSLLFKRVLQEDLPGLLASLEESAKRLRAWRYDFRVRQANGNIRWILGESIPSRSSDGSTVWNGYWSDITDRKAMQAELERAKEAAESATQAKSMFLANMSHEIRTPMNAIIGMAHLALKTDLNPKQRDYVEKIHGAGLSLLGIINDILDFSKIEAGKLDIERIDFSLDDVLLNVSTVTGHKANEKGLEYLFDIPASTPRLLVGDPLRLGQVLINLVNNAIKFTERGEVAVTARRLEGDSQRVKLGFSVRDTGIGMSSEQSSKLFAPFTQADGSTTRKFGGSGLGLSICKRLVEMMGGEIGVESQPGQGSTFSFSAWFELSSERRVHRPLPGALNELRVLVVDDNPAARDILVEALSSLPLRVDACSSGSTALKLIREADAFDPFRLLLTDWKMPGLDGLGLVASLRDDQPLLHPPRVVLVTAFGLEDIRQQAERMGVDGFLQKPINQSVLVDTLTELIAPTSRQALDQLVAGSVPRFHGARVLLAEDNEINQQIAVELLLAAGITVEVASHGQEAVHKLYAAAPNHYDLVLMDLQMPEMDGHEATRLLRADPRFDRLPIIAMTAHALVEERERCLAEGMNDHIAKPVDPDSLYQLLTRWLADKRGEREEETSNATAGLPPIPGIDTSAGLRRVAGNRELYQQLLLQYRRTQADAPARLTAALARDRQEAERLAHTLKGVSGNIGASKIESLAAVVEHSIHNQVDRVVLESQVQELADALAVVLGALDSALPQAPTPPPTDSNEHDAAANQATLAGLRTLLEASDGEAVDYLSEHGGRLRVLLGERYSALERALRDYDFDAALSSLP</sequence>
<dbReference type="InterPro" id="IPR011006">
    <property type="entry name" value="CheY-like_superfamily"/>
</dbReference>
<feature type="domain" description="HPt" evidence="20">
    <location>
        <begin position="1346"/>
        <end position="1444"/>
    </location>
</feature>
<dbReference type="PRINTS" id="PR00344">
    <property type="entry name" value="BCTRLSENSOR"/>
</dbReference>
<feature type="domain" description="Response regulatory" evidence="17">
    <location>
        <begin position="1192"/>
        <end position="1311"/>
    </location>
</feature>
<evidence type="ECO:0000259" key="20">
    <source>
        <dbReference type="PROSITE" id="PS50894"/>
    </source>
</evidence>
<dbReference type="Pfam" id="PF00512">
    <property type="entry name" value="HisKA"/>
    <property type="match status" value="1"/>
</dbReference>
<dbReference type="SUPFAM" id="SSF52172">
    <property type="entry name" value="CheY-like"/>
    <property type="match status" value="2"/>
</dbReference>
<dbReference type="Pfam" id="PF01627">
    <property type="entry name" value="Hpt"/>
    <property type="match status" value="1"/>
</dbReference>
<dbReference type="InterPro" id="IPR003594">
    <property type="entry name" value="HATPase_dom"/>
</dbReference>
<dbReference type="PROSITE" id="PS50894">
    <property type="entry name" value="HPT"/>
    <property type="match status" value="1"/>
</dbReference>
<comment type="caution">
    <text evidence="21">The sequence shown here is derived from an EMBL/GenBank/DDBJ whole genome shotgun (WGS) entry which is preliminary data.</text>
</comment>
<keyword evidence="7" id="KW-0547">Nucleotide-binding</keyword>
<dbReference type="Pfam" id="PF08447">
    <property type="entry name" value="PAS_3"/>
    <property type="match status" value="2"/>
</dbReference>
<dbReference type="SMART" id="SM00091">
    <property type="entry name" value="PAS"/>
    <property type="match status" value="3"/>
</dbReference>
<dbReference type="InterPro" id="IPR000014">
    <property type="entry name" value="PAS"/>
</dbReference>
<dbReference type="InterPro" id="IPR008207">
    <property type="entry name" value="Sig_transdc_His_kin_Hpt_dom"/>
</dbReference>
<feature type="domain" description="PAC" evidence="19">
    <location>
        <begin position="740"/>
        <end position="791"/>
    </location>
</feature>
<dbReference type="SUPFAM" id="SSF55874">
    <property type="entry name" value="ATPase domain of HSP90 chaperone/DNA topoisomerase II/histidine kinase"/>
    <property type="match status" value="1"/>
</dbReference>
<evidence type="ECO:0000256" key="5">
    <source>
        <dbReference type="ARBA" id="ARBA00022553"/>
    </source>
</evidence>
<comment type="catalytic activity">
    <reaction evidence="1">
        <text>ATP + protein L-histidine = ADP + protein N-phospho-L-histidine.</text>
        <dbReference type="EC" id="2.7.13.3"/>
    </reaction>
</comment>
<organism evidence="21 22">
    <name type="scientific">Chitinimonas lacunae</name>
    <dbReference type="NCBI Taxonomy" id="1963018"/>
    <lineage>
        <taxon>Bacteria</taxon>
        <taxon>Pseudomonadati</taxon>
        <taxon>Pseudomonadota</taxon>
        <taxon>Betaproteobacteria</taxon>
        <taxon>Neisseriales</taxon>
        <taxon>Chitinibacteraceae</taxon>
        <taxon>Chitinimonas</taxon>
    </lineage>
</organism>
<feature type="domain" description="Histidine kinase" evidence="16">
    <location>
        <begin position="809"/>
        <end position="1030"/>
    </location>
</feature>
<dbReference type="Gene3D" id="3.30.450.20">
    <property type="entry name" value="PAS domain"/>
    <property type="match status" value="5"/>
</dbReference>
<dbReference type="InterPro" id="IPR001610">
    <property type="entry name" value="PAC"/>
</dbReference>
<evidence type="ECO:0000256" key="11">
    <source>
        <dbReference type="ARBA" id="ARBA00023136"/>
    </source>
</evidence>
<feature type="domain" description="PAS" evidence="18">
    <location>
        <begin position="404"/>
        <end position="449"/>
    </location>
</feature>
<dbReference type="PROSITE" id="PS50112">
    <property type="entry name" value="PAS"/>
    <property type="match status" value="2"/>
</dbReference>
<evidence type="ECO:0000256" key="15">
    <source>
        <dbReference type="SAM" id="Phobius"/>
    </source>
</evidence>
<keyword evidence="8" id="KW-0067">ATP-binding</keyword>
<keyword evidence="11 15" id="KW-0472">Membrane</keyword>
<evidence type="ECO:0000256" key="3">
    <source>
        <dbReference type="ARBA" id="ARBA00012438"/>
    </source>
</evidence>
<dbReference type="Gene3D" id="1.10.287.130">
    <property type="match status" value="1"/>
</dbReference>
<dbReference type="CDD" id="cd00088">
    <property type="entry name" value="HPT"/>
    <property type="match status" value="1"/>
</dbReference>
<comment type="subcellular location">
    <subcellularLocation>
        <location evidence="2">Cell membrane</location>
        <topology evidence="2">Multi-pass membrane protein</topology>
    </subcellularLocation>
</comment>
<dbReference type="Gene3D" id="3.40.50.2300">
    <property type="match status" value="2"/>
</dbReference>
<evidence type="ECO:0000256" key="7">
    <source>
        <dbReference type="ARBA" id="ARBA00022741"/>
    </source>
</evidence>
<dbReference type="InterPro" id="IPR013767">
    <property type="entry name" value="PAS_fold"/>
</dbReference>
<feature type="transmembrane region" description="Helical" evidence="15">
    <location>
        <begin position="26"/>
        <end position="44"/>
    </location>
</feature>
<keyword evidence="9 15" id="KW-1133">Transmembrane helix</keyword>
<evidence type="ECO:0000259" key="18">
    <source>
        <dbReference type="PROSITE" id="PS50112"/>
    </source>
</evidence>
<dbReference type="InterPro" id="IPR036641">
    <property type="entry name" value="HPT_dom_sf"/>
</dbReference>
<evidence type="ECO:0000256" key="12">
    <source>
        <dbReference type="PROSITE-ProRule" id="PRU00110"/>
    </source>
</evidence>
<evidence type="ECO:0000256" key="8">
    <source>
        <dbReference type="ARBA" id="ARBA00022840"/>
    </source>
</evidence>
<feature type="domain" description="PAS" evidence="18">
    <location>
        <begin position="661"/>
        <end position="737"/>
    </location>
</feature>
<dbReference type="EMBL" id="JBHSBU010000001">
    <property type="protein sequence ID" value="MFC4158018.1"/>
    <property type="molecule type" value="Genomic_DNA"/>
</dbReference>
<gene>
    <name evidence="21" type="ORF">ACFOW7_01480</name>
</gene>
<feature type="modified residue" description="4-aspartylphosphate" evidence="13">
    <location>
        <position position="1101"/>
    </location>
</feature>
<dbReference type="PROSITE" id="PS50110">
    <property type="entry name" value="RESPONSE_REGULATORY"/>
    <property type="match status" value="2"/>
</dbReference>
<dbReference type="InterPro" id="IPR004358">
    <property type="entry name" value="Sig_transdc_His_kin-like_C"/>
</dbReference>
<evidence type="ECO:0000259" key="17">
    <source>
        <dbReference type="PROSITE" id="PS50110"/>
    </source>
</evidence>
<evidence type="ECO:0000256" key="4">
    <source>
        <dbReference type="ARBA" id="ARBA00022475"/>
    </source>
</evidence>
<dbReference type="SMART" id="SM00388">
    <property type="entry name" value="HisKA"/>
    <property type="match status" value="1"/>
</dbReference>
<dbReference type="EC" id="2.7.13.3" evidence="3"/>
<evidence type="ECO:0000256" key="2">
    <source>
        <dbReference type="ARBA" id="ARBA00004651"/>
    </source>
</evidence>
<feature type="domain" description="PAC" evidence="19">
    <location>
        <begin position="473"/>
        <end position="523"/>
    </location>
</feature>
<evidence type="ECO:0000256" key="10">
    <source>
        <dbReference type="ARBA" id="ARBA00023012"/>
    </source>
</evidence>
<dbReference type="InterPro" id="IPR001789">
    <property type="entry name" value="Sig_transdc_resp-reg_receiver"/>
</dbReference>
<feature type="modified residue" description="Phosphohistidine" evidence="12">
    <location>
        <position position="1385"/>
    </location>
</feature>
<dbReference type="PANTHER" id="PTHR45339">
    <property type="entry name" value="HYBRID SIGNAL TRANSDUCTION HISTIDINE KINASE J"/>
    <property type="match status" value="1"/>
</dbReference>
<dbReference type="CDD" id="cd17546">
    <property type="entry name" value="REC_hyHK_CKI1_RcsC-like"/>
    <property type="match status" value="2"/>
</dbReference>
<dbReference type="SUPFAM" id="SSF47226">
    <property type="entry name" value="Histidine-containing phosphotransfer domain, HPT domain"/>
    <property type="match status" value="1"/>
</dbReference>
<dbReference type="InterPro" id="IPR035965">
    <property type="entry name" value="PAS-like_dom_sf"/>
</dbReference>
<dbReference type="CDD" id="cd16922">
    <property type="entry name" value="HATPase_EvgS-ArcB-TorS-like"/>
    <property type="match status" value="1"/>
</dbReference>